<sequence length="238" mass="26901">MHLIYYDEVKFDPPKQTSYWLGGICVPHELVPEIEAQISAIAERAFGSAVLSKETEIHGIELCRGNGNFKGRDFGERLELLKDLLAIVAREEVMLIRVKVNPENITHANDSPADIAFMFFVEKADELLRAKSSLGMLFGDYDEPAIGTSVANLSEFRQGSTRWARGKGIGNLIDTVHFAKSHHSRMIQLADVHLYASQFMWGDNSSGWRKAIAEIISDSRSLGPTKYKDWPQEARWYR</sequence>
<name>A0A850H2N0_9SPHN</name>
<evidence type="ECO:0000313" key="1">
    <source>
        <dbReference type="EMBL" id="NVD44837.1"/>
    </source>
</evidence>
<dbReference type="InterPro" id="IPR024524">
    <property type="entry name" value="DUF3800"/>
</dbReference>
<accession>A0A850H2N0</accession>
<proteinExistence type="predicted"/>
<reference evidence="1 2" key="1">
    <citation type="submission" date="2020-06" db="EMBL/GenBank/DDBJ databases">
        <title>Altererythrobacter sp. HHU K3-1.</title>
        <authorList>
            <person name="Zhang D."/>
            <person name="Xue H."/>
        </authorList>
    </citation>
    <scope>NUCLEOTIDE SEQUENCE [LARGE SCALE GENOMIC DNA]</scope>
    <source>
        <strain evidence="1 2">HHU K3-1</strain>
    </source>
</reference>
<dbReference type="Proteomes" id="UP000561438">
    <property type="component" value="Unassembled WGS sequence"/>
</dbReference>
<dbReference type="EMBL" id="JABWGV010000002">
    <property type="protein sequence ID" value="NVD44837.1"/>
    <property type="molecule type" value="Genomic_DNA"/>
</dbReference>
<gene>
    <name evidence="1" type="ORF">HUV48_07355</name>
</gene>
<dbReference type="AlphaFoldDB" id="A0A850H2N0"/>
<evidence type="ECO:0000313" key="2">
    <source>
        <dbReference type="Proteomes" id="UP000561438"/>
    </source>
</evidence>
<comment type="caution">
    <text evidence="1">The sequence shown here is derived from an EMBL/GenBank/DDBJ whole genome shotgun (WGS) entry which is preliminary data.</text>
</comment>
<dbReference type="RefSeq" id="WP_176267132.1">
    <property type="nucleotide sequence ID" value="NZ_JABWGV010000002.1"/>
</dbReference>
<protein>
    <submittedName>
        <fullName evidence="1">DUF3800 domain-containing protein</fullName>
    </submittedName>
</protein>
<keyword evidence="2" id="KW-1185">Reference proteome</keyword>
<organism evidence="1 2">
    <name type="scientific">Qipengyuania atrilutea</name>
    <dbReference type="NCBI Taxonomy" id="2744473"/>
    <lineage>
        <taxon>Bacteria</taxon>
        <taxon>Pseudomonadati</taxon>
        <taxon>Pseudomonadota</taxon>
        <taxon>Alphaproteobacteria</taxon>
        <taxon>Sphingomonadales</taxon>
        <taxon>Erythrobacteraceae</taxon>
        <taxon>Qipengyuania</taxon>
    </lineage>
</organism>
<dbReference type="Pfam" id="PF12686">
    <property type="entry name" value="DUF3800"/>
    <property type="match status" value="1"/>
</dbReference>